<proteinExistence type="inferred from homology"/>
<keyword evidence="4 9" id="KW-0378">Hydrolase</keyword>
<dbReference type="HAMAP" id="MF_00969">
    <property type="entry name" value="TRCF"/>
    <property type="match status" value="1"/>
</dbReference>
<dbReference type="PROSITE" id="PS51192">
    <property type="entry name" value="HELICASE_ATP_BIND_1"/>
    <property type="match status" value="1"/>
</dbReference>
<keyword evidence="7 9" id="KW-0238">DNA-binding</keyword>
<dbReference type="GO" id="GO:0000716">
    <property type="term" value="P:transcription-coupled nucleotide-excision repair, DNA damage recognition"/>
    <property type="evidence" value="ECO:0007669"/>
    <property type="project" value="UniProtKB-UniRule"/>
</dbReference>
<organism evidence="12 13">
    <name type="scientific">Mesorhizobium hungaricum</name>
    <dbReference type="NCBI Taxonomy" id="1566387"/>
    <lineage>
        <taxon>Bacteria</taxon>
        <taxon>Pseudomonadati</taxon>
        <taxon>Pseudomonadota</taxon>
        <taxon>Alphaproteobacteria</taxon>
        <taxon>Hyphomicrobiales</taxon>
        <taxon>Phyllobacteriaceae</taxon>
        <taxon>Mesorhizobium</taxon>
    </lineage>
</organism>
<evidence type="ECO:0000256" key="2">
    <source>
        <dbReference type="ARBA" id="ARBA00022741"/>
    </source>
</evidence>
<dbReference type="NCBIfam" id="TIGR00580">
    <property type="entry name" value="mfd"/>
    <property type="match status" value="1"/>
</dbReference>
<dbReference type="SUPFAM" id="SSF143517">
    <property type="entry name" value="TRCF domain-like"/>
    <property type="match status" value="1"/>
</dbReference>
<dbReference type="GO" id="GO:0003684">
    <property type="term" value="F:damaged DNA binding"/>
    <property type="evidence" value="ECO:0007669"/>
    <property type="project" value="InterPro"/>
</dbReference>
<dbReference type="Gene3D" id="3.90.1150.50">
    <property type="entry name" value="Transcription-repair-coupling factor, D7 domain"/>
    <property type="match status" value="1"/>
</dbReference>
<dbReference type="EMBL" id="MDEO01000035">
    <property type="protein sequence ID" value="OCX14618.1"/>
    <property type="molecule type" value="Genomic_DNA"/>
</dbReference>
<evidence type="ECO:0000313" key="12">
    <source>
        <dbReference type="EMBL" id="OCX14618.1"/>
    </source>
</evidence>
<dbReference type="Proteomes" id="UP000094412">
    <property type="component" value="Unassembled WGS sequence"/>
</dbReference>
<dbReference type="Pfam" id="PF03461">
    <property type="entry name" value="TRCF"/>
    <property type="match status" value="1"/>
</dbReference>
<protein>
    <recommendedName>
        <fullName evidence="9">Transcription-repair-coupling factor</fullName>
        <shortName evidence="9">TRCF</shortName>
        <ecNumber evidence="9">3.6.4.-</ecNumber>
    </recommendedName>
</protein>
<dbReference type="SUPFAM" id="SSF52540">
    <property type="entry name" value="P-loop containing nucleoside triphosphate hydrolases"/>
    <property type="match status" value="4"/>
</dbReference>
<keyword evidence="2 9" id="KW-0547">Nucleotide-binding</keyword>
<comment type="subcellular location">
    <subcellularLocation>
        <location evidence="9">Cytoplasm</location>
    </subcellularLocation>
</comment>
<evidence type="ECO:0000259" key="10">
    <source>
        <dbReference type="PROSITE" id="PS51192"/>
    </source>
</evidence>
<evidence type="ECO:0000256" key="6">
    <source>
        <dbReference type="ARBA" id="ARBA00022840"/>
    </source>
</evidence>
<comment type="function">
    <text evidence="9">Couples transcription and DNA repair by recognizing RNA polymerase (RNAP) stalled at DNA lesions. Mediates ATP-dependent release of RNAP and its truncated transcript from the DNA, and recruitment of nucleotide excision repair machinery to the damaged site.</text>
</comment>
<evidence type="ECO:0000256" key="3">
    <source>
        <dbReference type="ARBA" id="ARBA00022763"/>
    </source>
</evidence>
<evidence type="ECO:0000256" key="5">
    <source>
        <dbReference type="ARBA" id="ARBA00022806"/>
    </source>
</evidence>
<comment type="caution">
    <text evidence="12">The sequence shown here is derived from an EMBL/GenBank/DDBJ whole genome shotgun (WGS) entry which is preliminary data.</text>
</comment>
<dbReference type="InterPro" id="IPR005118">
    <property type="entry name" value="TRCF_C"/>
</dbReference>
<dbReference type="Gene3D" id="2.40.10.170">
    <property type="match status" value="1"/>
</dbReference>
<dbReference type="InterPro" id="IPR037235">
    <property type="entry name" value="TRCF-like_C_D7"/>
</dbReference>
<dbReference type="Gene3D" id="3.40.50.300">
    <property type="entry name" value="P-loop containing nucleotide triphosphate hydrolases"/>
    <property type="match status" value="2"/>
</dbReference>
<dbReference type="InterPro" id="IPR003711">
    <property type="entry name" value="CarD-like/TRCF_RID"/>
</dbReference>
<dbReference type="InterPro" id="IPR004576">
    <property type="entry name" value="Mfd"/>
</dbReference>
<dbReference type="InterPro" id="IPR027417">
    <property type="entry name" value="P-loop_NTPase"/>
</dbReference>
<dbReference type="Gene3D" id="3.40.50.11180">
    <property type="match status" value="1"/>
</dbReference>
<dbReference type="InterPro" id="IPR011545">
    <property type="entry name" value="DEAD/DEAH_box_helicase_dom"/>
</dbReference>
<reference evidence="12 13" key="1">
    <citation type="submission" date="2016-08" db="EMBL/GenBank/DDBJ databases">
        <title>Whole genome sequence of Mesorhizobium sp. strain UASWS1009 isolated from industrial sewage.</title>
        <authorList>
            <person name="Crovadore J."/>
            <person name="Calmin G."/>
            <person name="Chablais R."/>
            <person name="Cochard B."/>
            <person name="Lefort F."/>
        </authorList>
    </citation>
    <scope>NUCLEOTIDE SEQUENCE [LARGE SCALE GENOMIC DNA]</scope>
    <source>
        <strain evidence="12 13">UASWS1009</strain>
    </source>
</reference>
<dbReference type="SMART" id="SM00982">
    <property type="entry name" value="TRCF"/>
    <property type="match status" value="1"/>
</dbReference>
<comment type="similarity">
    <text evidence="9">In the C-terminal section; belongs to the helicase family. RecG subfamily.</text>
</comment>
<dbReference type="PANTHER" id="PTHR47964">
    <property type="entry name" value="ATP-DEPENDENT DNA HELICASE HOMOLOG RECG, CHLOROPLASTIC"/>
    <property type="match status" value="1"/>
</dbReference>
<evidence type="ECO:0000256" key="4">
    <source>
        <dbReference type="ARBA" id="ARBA00022801"/>
    </source>
</evidence>
<dbReference type="AlphaFoldDB" id="A0A1C2DIN2"/>
<dbReference type="InterPro" id="IPR014001">
    <property type="entry name" value="Helicase_ATP-bd"/>
</dbReference>
<dbReference type="InterPro" id="IPR036101">
    <property type="entry name" value="CarD-like/TRCF_RID_sf"/>
</dbReference>
<dbReference type="InterPro" id="IPR047112">
    <property type="entry name" value="RecG/Mfd"/>
</dbReference>
<evidence type="ECO:0000313" key="13">
    <source>
        <dbReference type="Proteomes" id="UP000094412"/>
    </source>
</evidence>
<evidence type="ECO:0000259" key="11">
    <source>
        <dbReference type="PROSITE" id="PS51194"/>
    </source>
</evidence>
<dbReference type="Pfam" id="PF17757">
    <property type="entry name" value="UvrB_inter"/>
    <property type="match status" value="1"/>
</dbReference>
<keyword evidence="3 9" id="KW-0227">DNA damage</keyword>
<dbReference type="SUPFAM" id="SSF141259">
    <property type="entry name" value="CarD-like"/>
    <property type="match status" value="1"/>
</dbReference>
<comment type="similarity">
    <text evidence="9">In the N-terminal section; belongs to the UvrB family.</text>
</comment>
<dbReference type="GO" id="GO:0005737">
    <property type="term" value="C:cytoplasm"/>
    <property type="evidence" value="ECO:0007669"/>
    <property type="project" value="UniProtKB-SubCell"/>
</dbReference>
<evidence type="ECO:0000256" key="1">
    <source>
        <dbReference type="ARBA" id="ARBA00022490"/>
    </source>
</evidence>
<evidence type="ECO:0000256" key="8">
    <source>
        <dbReference type="ARBA" id="ARBA00023204"/>
    </source>
</evidence>
<dbReference type="Pfam" id="PF00270">
    <property type="entry name" value="DEAD"/>
    <property type="match status" value="1"/>
</dbReference>
<feature type="domain" description="Helicase ATP-binding" evidence="10">
    <location>
        <begin position="633"/>
        <end position="794"/>
    </location>
</feature>
<sequence>MVLIPKIGLPKGRATSLIVDGVADGFEAFALVQAASEIAPDGPVLFVARDGQRLPTIVEALAFAAPGLPVLELPAWDCLPYDRVSPGSDAAARRLDALAAMVALARKPHRAIVLTTVNALLQRMPPAELLEAQTFHARPGNQVDMNKLISRLENSGFERVPTVRDVGEFAVRGGILDLYAPGWSEGLRLDFFGDTLESIRSFDVASQRTSGQRKSMSLQAMSEVALTPETISRFRRSYIEAFGAPSRDDGLYAAVSEGRRFAGMEHWLPFFYERLETVFDYLPDAPVVFDHLAHEALSERHDLIVDHYEARRKQADAALKDAVPYKPVAPGLMYLAPDDVKAATGEREAIEFTPFDAPDAGGRKVFHAGSRAGRSFAEERADPNANVFDVAVKHIAEERAAKRRVVVAGWTEGSLDRLGQILAEHHLGNFKPVASLAEVEKLAPGEAALAVLPLETGFETDALVVVAEQDILGDRLVRRSKRKKRAADFIAEAASLSHGDIVVHADHGIGRFVGLKTIEAAGAPHDCLEIRYAGDDRLFLPVENIELLSRYGSDSAEATLDKLGGGAWQARKAKLKRRLLDMAGQLIRIAAERQMRAAPAMVPADGLYDEFAARFPYEETDDQQSAIDAVTEDLSAGRPMDRLICGDVGFGKTEVALRAAFIAAMEGFQVAVVVPTTLLSRQHFKTFSQRFSGLPVKMRQASRLVGAKELAETKKGIADGTVDIVVGTHALLGSAISFKSLGLLIVDEEQHFGVKHKERLKELKSDVHVLTLSATPIPRTLQLALTGVRELSLIATPPVDRMAVRTFISPFDPLVIRETLLRERYRGGHSFYVVPRISDLSEIQDFLKAEVPELKVAVAHGQMPPGELDDIMNAFYDGQYDVLLSTTIVESGLDIPTANTLIVHRADMFGLAQLYQLRGRVGRSKVRAYALFSLPANKKLTDTADRRLKVLQSLDTLGAGFQLASHDLDIRGAGNLLGEEQSGHIKEVGFELYQQMLEEAVAEVKDSGEVADTGWSPQITVGTAVMIPESYVPDLQLRLALYRRLGDLETTEEIDGFGAELIDRFGPLPEEVKHLLKIVFIKVLCRRANVEKLDAGPKGVVVQFRKKEFSNPAGLVRFIGEQGSLAKIRPDQSVVFIRDWPTAEKRLAGSAVVMTQLAKLVA</sequence>
<name>A0A1C2DIN2_9HYPH</name>
<dbReference type="GO" id="GO:0003678">
    <property type="term" value="F:DNA helicase activity"/>
    <property type="evidence" value="ECO:0007669"/>
    <property type="project" value="TreeGrafter"/>
</dbReference>
<dbReference type="PROSITE" id="PS51194">
    <property type="entry name" value="HELICASE_CTER"/>
    <property type="match status" value="1"/>
</dbReference>
<dbReference type="SMART" id="SM01058">
    <property type="entry name" value="CarD_TRCF"/>
    <property type="match status" value="1"/>
</dbReference>
<dbReference type="SMART" id="SM00490">
    <property type="entry name" value="HELICc"/>
    <property type="match status" value="1"/>
</dbReference>
<keyword evidence="8 9" id="KW-0234">DNA repair</keyword>
<feature type="domain" description="Helicase C-terminal" evidence="11">
    <location>
        <begin position="810"/>
        <end position="969"/>
    </location>
</feature>
<dbReference type="PANTHER" id="PTHR47964:SF1">
    <property type="entry name" value="ATP-DEPENDENT DNA HELICASE HOMOLOG RECG, CHLOROPLASTIC"/>
    <property type="match status" value="1"/>
</dbReference>
<dbReference type="Pfam" id="PF02559">
    <property type="entry name" value="CarD_TRCF_RID"/>
    <property type="match status" value="1"/>
</dbReference>
<dbReference type="OrthoDB" id="9804325at2"/>
<dbReference type="InterPro" id="IPR001650">
    <property type="entry name" value="Helicase_C-like"/>
</dbReference>
<dbReference type="Pfam" id="PF00271">
    <property type="entry name" value="Helicase_C"/>
    <property type="match status" value="1"/>
</dbReference>
<evidence type="ECO:0000256" key="9">
    <source>
        <dbReference type="HAMAP-Rule" id="MF_00969"/>
    </source>
</evidence>
<dbReference type="SMART" id="SM00487">
    <property type="entry name" value="DEXDc"/>
    <property type="match status" value="1"/>
</dbReference>
<dbReference type="GO" id="GO:0016787">
    <property type="term" value="F:hydrolase activity"/>
    <property type="evidence" value="ECO:0007669"/>
    <property type="project" value="UniProtKB-KW"/>
</dbReference>
<dbReference type="GO" id="GO:0006355">
    <property type="term" value="P:regulation of DNA-templated transcription"/>
    <property type="evidence" value="ECO:0007669"/>
    <property type="project" value="UniProtKB-UniRule"/>
</dbReference>
<evidence type="ECO:0000256" key="7">
    <source>
        <dbReference type="ARBA" id="ARBA00023125"/>
    </source>
</evidence>
<keyword evidence="13" id="KW-1185">Reference proteome</keyword>
<dbReference type="STRING" id="1566387.QV13_19420"/>
<keyword evidence="6 9" id="KW-0067">ATP-binding</keyword>
<dbReference type="RefSeq" id="WP_024923860.1">
    <property type="nucleotide sequence ID" value="NZ_MDEO01000035.1"/>
</dbReference>
<accession>A0A1C2DIN2</accession>
<dbReference type="CDD" id="cd17991">
    <property type="entry name" value="DEXHc_TRCF"/>
    <property type="match status" value="1"/>
</dbReference>
<dbReference type="InterPro" id="IPR041471">
    <property type="entry name" value="UvrB_inter"/>
</dbReference>
<keyword evidence="5" id="KW-0347">Helicase</keyword>
<dbReference type="EC" id="3.6.4.-" evidence="9"/>
<keyword evidence="1 9" id="KW-0963">Cytoplasm</keyword>
<dbReference type="Gene3D" id="3.30.2060.10">
    <property type="entry name" value="Penicillin-binding protein 1b domain"/>
    <property type="match status" value="1"/>
</dbReference>
<gene>
    <name evidence="9" type="primary">mfd</name>
    <name evidence="12" type="ORF">QV13_19420</name>
</gene>
<dbReference type="GO" id="GO:0005524">
    <property type="term" value="F:ATP binding"/>
    <property type="evidence" value="ECO:0007669"/>
    <property type="project" value="UniProtKB-UniRule"/>
</dbReference>